<dbReference type="STRING" id="1793.AWC04_06140"/>
<dbReference type="Pfam" id="PF20341">
    <property type="entry name" value="DUF6636"/>
    <property type="match status" value="1"/>
</dbReference>
<gene>
    <name evidence="1" type="ORF">AWC04_06140</name>
</gene>
<comment type="caution">
    <text evidence="1">The sequence shown here is derived from an EMBL/GenBank/DDBJ whole genome shotgun (WGS) entry which is preliminary data.</text>
</comment>
<reference evidence="1 2" key="1">
    <citation type="submission" date="2016-01" db="EMBL/GenBank/DDBJ databases">
        <title>The new phylogeny of the genus Mycobacterium.</title>
        <authorList>
            <person name="Tarcisio F."/>
            <person name="Conor M."/>
            <person name="Antonella G."/>
            <person name="Elisabetta G."/>
            <person name="Giulia F.S."/>
            <person name="Sara T."/>
            <person name="Anna F."/>
            <person name="Clotilde B."/>
            <person name="Roberto B."/>
            <person name="Veronica D.S."/>
            <person name="Fabio R."/>
            <person name="Monica P."/>
            <person name="Olivier J."/>
            <person name="Enrico T."/>
            <person name="Nicola S."/>
        </authorList>
    </citation>
    <scope>NUCLEOTIDE SEQUENCE [LARGE SCALE GENOMIC DNA]</scope>
    <source>
        <strain evidence="1 2">DSM 44179</strain>
    </source>
</reference>
<name>A0A1X1RGH2_MYCFA</name>
<keyword evidence="2" id="KW-1185">Reference proteome</keyword>
<dbReference type="Proteomes" id="UP000193484">
    <property type="component" value="Unassembled WGS sequence"/>
</dbReference>
<dbReference type="InterPro" id="IPR046576">
    <property type="entry name" value="DUF6636"/>
</dbReference>
<evidence type="ECO:0000313" key="2">
    <source>
        <dbReference type="Proteomes" id="UP000193484"/>
    </source>
</evidence>
<dbReference type="EMBL" id="LQOJ01000024">
    <property type="protein sequence ID" value="ORV05449.1"/>
    <property type="molecule type" value="Genomic_DNA"/>
</dbReference>
<dbReference type="AlphaFoldDB" id="A0A1X1RGH2"/>
<protein>
    <submittedName>
        <fullName evidence="1">Uncharacterized protein</fullName>
    </submittedName>
</protein>
<accession>A0A1X1RGH2</accession>
<proteinExistence type="predicted"/>
<evidence type="ECO:0000313" key="1">
    <source>
        <dbReference type="EMBL" id="ORV05449.1"/>
    </source>
</evidence>
<sequence length="140" mass="14547">MKTFALAAGAATLLTLGTLVAPTSAGAAFQAFSTPSGNIGCYIAGGSARCDIRDRDWNPPPRPAGCSTMTSYGQGLTVGTHGQPEVVCAGDTALTTENPLDYGTSLTVDGITCLSRESGMRCTNADGHGFELSRQQYRFF</sequence>
<dbReference type="RefSeq" id="WP_234810478.1">
    <property type="nucleotide sequence ID" value="NZ_AP022603.1"/>
</dbReference>
<organism evidence="1 2">
    <name type="scientific">Mycolicibacterium fallax</name>
    <name type="common">Mycobacterium fallax</name>
    <dbReference type="NCBI Taxonomy" id="1793"/>
    <lineage>
        <taxon>Bacteria</taxon>
        <taxon>Bacillati</taxon>
        <taxon>Actinomycetota</taxon>
        <taxon>Actinomycetes</taxon>
        <taxon>Mycobacteriales</taxon>
        <taxon>Mycobacteriaceae</taxon>
        <taxon>Mycolicibacterium</taxon>
    </lineage>
</organism>